<proteinExistence type="predicted"/>
<reference evidence="1 2" key="1">
    <citation type="submission" date="2023-09" db="EMBL/GenBank/DDBJ databases">
        <title>Nesidiocoris tenuis whole genome shotgun sequence.</title>
        <authorList>
            <person name="Shibata T."/>
            <person name="Shimoda M."/>
            <person name="Kobayashi T."/>
            <person name="Uehara T."/>
        </authorList>
    </citation>
    <scope>NUCLEOTIDE SEQUENCE [LARGE SCALE GENOMIC DNA]</scope>
    <source>
        <strain evidence="1 2">Japan</strain>
    </source>
</reference>
<name>A0ABN7ALL4_9HEMI</name>
<accession>A0ABN7ALL4</accession>
<gene>
    <name evidence="1" type="ORF">NTJ_05739</name>
</gene>
<protein>
    <submittedName>
        <fullName evidence="1">Uncharacterized protein</fullName>
    </submittedName>
</protein>
<dbReference type="Proteomes" id="UP001307889">
    <property type="component" value="Chromosome 4"/>
</dbReference>
<evidence type="ECO:0000313" key="2">
    <source>
        <dbReference type="Proteomes" id="UP001307889"/>
    </source>
</evidence>
<organism evidence="1 2">
    <name type="scientific">Nesidiocoris tenuis</name>
    <dbReference type="NCBI Taxonomy" id="355587"/>
    <lineage>
        <taxon>Eukaryota</taxon>
        <taxon>Metazoa</taxon>
        <taxon>Ecdysozoa</taxon>
        <taxon>Arthropoda</taxon>
        <taxon>Hexapoda</taxon>
        <taxon>Insecta</taxon>
        <taxon>Pterygota</taxon>
        <taxon>Neoptera</taxon>
        <taxon>Paraneoptera</taxon>
        <taxon>Hemiptera</taxon>
        <taxon>Heteroptera</taxon>
        <taxon>Panheteroptera</taxon>
        <taxon>Cimicomorpha</taxon>
        <taxon>Miridae</taxon>
        <taxon>Dicyphina</taxon>
        <taxon>Nesidiocoris</taxon>
    </lineage>
</organism>
<dbReference type="EMBL" id="AP028912">
    <property type="protein sequence ID" value="BES92928.1"/>
    <property type="molecule type" value="Genomic_DNA"/>
</dbReference>
<sequence length="102" mass="11544">MCRADELSRRYCYSSFPGRRRNALWEPLRLKAFSYCVRRVSAPFPWGGRPTVSEVSRLAPDACHFASPRFEFTCGVFRKSVTLSACNEIGGKSQPGEPRLPN</sequence>
<evidence type="ECO:0000313" key="1">
    <source>
        <dbReference type="EMBL" id="BES92928.1"/>
    </source>
</evidence>
<keyword evidence="2" id="KW-1185">Reference proteome</keyword>